<dbReference type="Proteomes" id="UP001589568">
    <property type="component" value="Unassembled WGS sequence"/>
</dbReference>
<accession>A0ABV5NGX8</accession>
<evidence type="ECO:0000313" key="2">
    <source>
        <dbReference type="Proteomes" id="UP001589568"/>
    </source>
</evidence>
<name>A0ABV5NGX8_9ACTN</name>
<reference evidence="1 2" key="1">
    <citation type="submission" date="2024-09" db="EMBL/GenBank/DDBJ databases">
        <authorList>
            <person name="Sun Q."/>
            <person name="Mori K."/>
        </authorList>
    </citation>
    <scope>NUCLEOTIDE SEQUENCE [LARGE SCALE GENOMIC DNA]</scope>
    <source>
        <strain evidence="1 2">JCM 3324</strain>
    </source>
</reference>
<protein>
    <submittedName>
        <fullName evidence="1">Uncharacterized protein</fullName>
    </submittedName>
</protein>
<evidence type="ECO:0000313" key="1">
    <source>
        <dbReference type="EMBL" id="MFB9469548.1"/>
    </source>
</evidence>
<gene>
    <name evidence="1" type="ORF">ACFFR3_08515</name>
</gene>
<dbReference type="EMBL" id="JBHMCF010000008">
    <property type="protein sequence ID" value="MFB9469548.1"/>
    <property type="molecule type" value="Genomic_DNA"/>
</dbReference>
<dbReference type="RefSeq" id="WP_364373213.1">
    <property type="nucleotide sequence ID" value="NZ_JBHMCF010000008.1"/>
</dbReference>
<comment type="caution">
    <text evidence="1">The sequence shown here is derived from an EMBL/GenBank/DDBJ whole genome shotgun (WGS) entry which is preliminary data.</text>
</comment>
<keyword evidence="2" id="KW-1185">Reference proteome</keyword>
<proteinExistence type="predicted"/>
<organism evidence="1 2">
    <name type="scientific">Nonomuraea salmonea</name>
    <dbReference type="NCBI Taxonomy" id="46181"/>
    <lineage>
        <taxon>Bacteria</taxon>
        <taxon>Bacillati</taxon>
        <taxon>Actinomycetota</taxon>
        <taxon>Actinomycetes</taxon>
        <taxon>Streptosporangiales</taxon>
        <taxon>Streptosporangiaceae</taxon>
        <taxon>Nonomuraea</taxon>
    </lineage>
</organism>
<sequence>MLWPALRVLAYGELGREQAAELARLLGLDEGPRSEGPGEEASLGHRSFTEGVRLVLDLSRLGTTGWLLTLLAEGEPGPQVVERHRALLRDAAERFGLSVVQVDPPRTADEVFLPPPADEGSIGQSWELPFDELDQLWPHLGVRADAPREVKRVKLEAMTRAPVWSSAPERLRRQAAEFLRA</sequence>